<proteinExistence type="predicted"/>
<sequence length="507" mass="58097">MSSRLKENFLRHAILVVDHSKDALISLVELDLSNNGISFEQFINNNQHEIYHLHNSSWCCQCPNGYNPPRTSRILYGQQMDLLFDITSKKSGHKSGRSVDYCCSTARPGLRTDILDFTMARCLLVNFCFDVFWYNCLNQQGKTLEDFLNNHKHDIYHLWQYNTPCCECPSSGYIFPNSRPILDQTNWIQMFNPVKLPCSNHKKRPIPGSMHSICSVAAMSGISVTHLNTYLSKVVLQNFCSLWQTVDTLVKIRNVDYGHASAGEMTDQEYNKSVNTIELSIMEIGRVCNKESHFKGVIHDAKHGTLQYTLFEKYKDSMIETLARQDEFSKNVTEIVVPRLERLEGKIAFKAKKIPTVIAEKIPKIIGESVEQFQETLGQKPTNQPFICQTYFEIQSHVKERTYVETNAVRKCRENADKCDVFVIYGSEGTGKTRTGLEILRQFGSTDQSYDLIKISILEEVKQVITDKRKIVILLDDVFRTNYNCSCESVKSKNILDLLHSGARSYL</sequence>
<protein>
    <recommendedName>
        <fullName evidence="1">Novel STAND NTPase 3 domain-containing protein</fullName>
    </recommendedName>
</protein>
<dbReference type="InterPro" id="IPR049050">
    <property type="entry name" value="nSTAND3"/>
</dbReference>
<dbReference type="Pfam" id="PF20720">
    <property type="entry name" value="nSTAND3"/>
    <property type="match status" value="1"/>
</dbReference>
<organism evidence="2 3">
    <name type="scientific">Mytilus galloprovincialis</name>
    <name type="common">Mediterranean mussel</name>
    <dbReference type="NCBI Taxonomy" id="29158"/>
    <lineage>
        <taxon>Eukaryota</taxon>
        <taxon>Metazoa</taxon>
        <taxon>Spiralia</taxon>
        <taxon>Lophotrochozoa</taxon>
        <taxon>Mollusca</taxon>
        <taxon>Bivalvia</taxon>
        <taxon>Autobranchia</taxon>
        <taxon>Pteriomorphia</taxon>
        <taxon>Mytilida</taxon>
        <taxon>Mytiloidea</taxon>
        <taxon>Mytilidae</taxon>
        <taxon>Mytilinae</taxon>
        <taxon>Mytilus</taxon>
    </lineage>
</organism>
<dbReference type="Proteomes" id="UP000596742">
    <property type="component" value="Unassembled WGS sequence"/>
</dbReference>
<comment type="caution">
    <text evidence="2">The sequence shown here is derived from an EMBL/GenBank/DDBJ whole genome shotgun (WGS) entry which is preliminary data.</text>
</comment>
<keyword evidence="3" id="KW-1185">Reference proteome</keyword>
<dbReference type="EMBL" id="UYJE01003833">
    <property type="protein sequence ID" value="VDI22676.1"/>
    <property type="molecule type" value="Genomic_DNA"/>
</dbReference>
<evidence type="ECO:0000313" key="2">
    <source>
        <dbReference type="EMBL" id="VDI22676.1"/>
    </source>
</evidence>
<evidence type="ECO:0000313" key="3">
    <source>
        <dbReference type="Proteomes" id="UP000596742"/>
    </source>
</evidence>
<evidence type="ECO:0000259" key="1">
    <source>
        <dbReference type="Pfam" id="PF20720"/>
    </source>
</evidence>
<accession>A0A8B6DQ20</accession>
<feature type="domain" description="Novel STAND NTPase 3" evidence="1">
    <location>
        <begin position="403"/>
        <end position="499"/>
    </location>
</feature>
<name>A0A8B6DQ20_MYTGA</name>
<reference evidence="2" key="1">
    <citation type="submission" date="2018-11" db="EMBL/GenBank/DDBJ databases">
        <authorList>
            <person name="Alioto T."/>
            <person name="Alioto T."/>
        </authorList>
    </citation>
    <scope>NUCLEOTIDE SEQUENCE</scope>
</reference>
<gene>
    <name evidence="2" type="ORF">MGAL_10B083898</name>
</gene>
<dbReference type="OrthoDB" id="6149542at2759"/>
<dbReference type="AlphaFoldDB" id="A0A8B6DQ20"/>